<dbReference type="InterPro" id="IPR000095">
    <property type="entry name" value="CRIB_dom"/>
</dbReference>
<evidence type="ECO:0000256" key="2">
    <source>
        <dbReference type="ARBA" id="ARBA00012513"/>
    </source>
</evidence>
<dbReference type="InterPro" id="IPR051931">
    <property type="entry name" value="PAK3-like"/>
</dbReference>
<feature type="compositionally biased region" description="Polar residues" evidence="12">
    <location>
        <begin position="194"/>
        <end position="207"/>
    </location>
</feature>
<feature type="domain" description="Protein kinase" evidence="13">
    <location>
        <begin position="324"/>
        <end position="575"/>
    </location>
</feature>
<feature type="compositionally biased region" description="Basic and acidic residues" evidence="12">
    <location>
        <begin position="295"/>
        <end position="304"/>
    </location>
</feature>
<dbReference type="PROSITE" id="PS50108">
    <property type="entry name" value="CRIB"/>
    <property type="match status" value="1"/>
</dbReference>
<comment type="catalytic activity">
    <reaction evidence="9">
        <text>L-threonyl-[protein] + ATP = O-phospho-L-threonyl-[protein] + ADP + H(+)</text>
        <dbReference type="Rhea" id="RHEA:46608"/>
        <dbReference type="Rhea" id="RHEA-COMP:11060"/>
        <dbReference type="Rhea" id="RHEA-COMP:11605"/>
        <dbReference type="ChEBI" id="CHEBI:15378"/>
        <dbReference type="ChEBI" id="CHEBI:30013"/>
        <dbReference type="ChEBI" id="CHEBI:30616"/>
        <dbReference type="ChEBI" id="CHEBI:61977"/>
        <dbReference type="ChEBI" id="CHEBI:456216"/>
        <dbReference type="EC" id="2.7.11.1"/>
    </reaction>
</comment>
<evidence type="ECO:0000256" key="9">
    <source>
        <dbReference type="ARBA" id="ARBA00047899"/>
    </source>
</evidence>
<dbReference type="Gene3D" id="3.30.200.20">
    <property type="entry name" value="Phosphorylase Kinase, domain 1"/>
    <property type="match status" value="1"/>
</dbReference>
<dbReference type="InterPro" id="IPR033923">
    <property type="entry name" value="PAK_BD"/>
</dbReference>
<keyword evidence="16" id="KW-1185">Reference proteome</keyword>
<feature type="binding site" evidence="11">
    <location>
        <position position="354"/>
    </location>
    <ligand>
        <name>ATP</name>
        <dbReference type="ChEBI" id="CHEBI:30616"/>
    </ligand>
</feature>
<name>A0A8C6LHW4_NOTFU</name>
<keyword evidence="3" id="KW-0723">Serine/threonine-protein kinase</keyword>
<proteinExistence type="inferred from homology"/>
<evidence type="ECO:0000256" key="8">
    <source>
        <dbReference type="ARBA" id="ARBA00022840"/>
    </source>
</evidence>
<organism evidence="15 16">
    <name type="scientific">Nothobranchius furzeri</name>
    <name type="common">Turquoise killifish</name>
    <dbReference type="NCBI Taxonomy" id="105023"/>
    <lineage>
        <taxon>Eukaryota</taxon>
        <taxon>Metazoa</taxon>
        <taxon>Chordata</taxon>
        <taxon>Craniata</taxon>
        <taxon>Vertebrata</taxon>
        <taxon>Euteleostomi</taxon>
        <taxon>Actinopterygii</taxon>
        <taxon>Neopterygii</taxon>
        <taxon>Teleostei</taxon>
        <taxon>Neoteleostei</taxon>
        <taxon>Acanthomorphata</taxon>
        <taxon>Ovalentaria</taxon>
        <taxon>Atherinomorphae</taxon>
        <taxon>Cyprinodontiformes</taxon>
        <taxon>Nothobranchiidae</taxon>
        <taxon>Nothobranchius</taxon>
    </lineage>
</organism>
<dbReference type="SMART" id="SM00285">
    <property type="entry name" value="PBD"/>
    <property type="match status" value="1"/>
</dbReference>
<comment type="similarity">
    <text evidence="1">Belongs to the protein kinase superfamily. STE Ser/Thr protein kinase family. STE20 subfamily.</text>
</comment>
<feature type="region of interest" description="Disordered" evidence="12">
    <location>
        <begin position="96"/>
        <end position="304"/>
    </location>
</feature>
<dbReference type="GO" id="GO:0005524">
    <property type="term" value="F:ATP binding"/>
    <property type="evidence" value="ECO:0007669"/>
    <property type="project" value="UniProtKB-UniRule"/>
</dbReference>
<evidence type="ECO:0000259" key="13">
    <source>
        <dbReference type="PROSITE" id="PS50011"/>
    </source>
</evidence>
<dbReference type="InterPro" id="IPR017441">
    <property type="entry name" value="Protein_kinase_ATP_BS"/>
</dbReference>
<evidence type="ECO:0000256" key="6">
    <source>
        <dbReference type="ARBA" id="ARBA00022741"/>
    </source>
</evidence>
<reference evidence="15" key="3">
    <citation type="submission" date="2025-09" db="UniProtKB">
        <authorList>
            <consortium name="Ensembl"/>
        </authorList>
    </citation>
    <scope>IDENTIFICATION</scope>
</reference>
<dbReference type="InterPro" id="IPR011009">
    <property type="entry name" value="Kinase-like_dom_sf"/>
</dbReference>
<gene>
    <name evidence="15" type="primary">PAK4</name>
</gene>
<evidence type="ECO:0000256" key="3">
    <source>
        <dbReference type="ARBA" id="ARBA00022527"/>
    </source>
</evidence>
<dbReference type="PROSITE" id="PS00107">
    <property type="entry name" value="PROTEIN_KINASE_ATP"/>
    <property type="match status" value="1"/>
</dbReference>
<dbReference type="GO" id="GO:0004674">
    <property type="term" value="F:protein serine/threonine kinase activity"/>
    <property type="evidence" value="ECO:0007669"/>
    <property type="project" value="UniProtKB-KW"/>
</dbReference>
<evidence type="ECO:0000256" key="1">
    <source>
        <dbReference type="ARBA" id="ARBA00008874"/>
    </source>
</evidence>
<dbReference type="FunFam" id="3.30.200.20:FF:000141">
    <property type="entry name" value="Non-specific serine/threonine protein kinase"/>
    <property type="match status" value="1"/>
</dbReference>
<dbReference type="Pfam" id="PF00786">
    <property type="entry name" value="PBD"/>
    <property type="match status" value="1"/>
</dbReference>
<keyword evidence="5" id="KW-0808">Transferase</keyword>
<evidence type="ECO:0000256" key="10">
    <source>
        <dbReference type="ARBA" id="ARBA00048679"/>
    </source>
</evidence>
<dbReference type="AlphaFoldDB" id="A0A8C6LHW4"/>
<dbReference type="FunFam" id="3.90.810.10:FF:000002">
    <property type="entry name" value="Non-specific serine/threonine protein kinase"/>
    <property type="match status" value="1"/>
</dbReference>
<dbReference type="CDD" id="cd01093">
    <property type="entry name" value="CRIB_PAK_like"/>
    <property type="match status" value="1"/>
</dbReference>
<reference evidence="15" key="1">
    <citation type="submission" date="2014-08" db="EMBL/GenBank/DDBJ databases">
        <authorList>
            <person name="Senf B."/>
            <person name="Petzold A."/>
            <person name="Downie B.R."/>
            <person name="Koch P."/>
            <person name="Platzer M."/>
        </authorList>
    </citation>
    <scope>NUCLEOTIDE SEQUENCE [LARGE SCALE GENOMIC DNA]</scope>
    <source>
        <strain evidence="15">GRZ</strain>
    </source>
</reference>
<evidence type="ECO:0000256" key="11">
    <source>
        <dbReference type="PROSITE-ProRule" id="PRU10141"/>
    </source>
</evidence>
<feature type="domain" description="CRIB" evidence="14">
    <location>
        <begin position="12"/>
        <end position="25"/>
    </location>
</feature>
<evidence type="ECO:0000313" key="16">
    <source>
        <dbReference type="Proteomes" id="UP000694548"/>
    </source>
</evidence>
<evidence type="ECO:0000313" key="15">
    <source>
        <dbReference type="Ensembl" id="ENSNFUP00015017882.1"/>
    </source>
</evidence>
<dbReference type="InterPro" id="IPR000719">
    <property type="entry name" value="Prot_kinase_dom"/>
</dbReference>
<evidence type="ECO:0000256" key="12">
    <source>
        <dbReference type="SAM" id="MobiDB-lite"/>
    </source>
</evidence>
<feature type="compositionally biased region" description="Pro residues" evidence="12">
    <location>
        <begin position="265"/>
        <end position="287"/>
    </location>
</feature>
<reference evidence="15" key="2">
    <citation type="submission" date="2025-08" db="UniProtKB">
        <authorList>
            <consortium name="Ensembl"/>
        </authorList>
    </citation>
    <scope>IDENTIFICATION</scope>
</reference>
<feature type="compositionally biased region" description="Low complexity" evidence="12">
    <location>
        <begin position="226"/>
        <end position="246"/>
    </location>
</feature>
<feature type="compositionally biased region" description="Basic and acidic residues" evidence="12">
    <location>
        <begin position="131"/>
        <end position="155"/>
    </location>
</feature>
<dbReference type="Gene3D" id="1.10.510.10">
    <property type="entry name" value="Transferase(Phosphotransferase) domain 1"/>
    <property type="match status" value="1"/>
</dbReference>
<sequence length="594" mass="66395">MFSKKKKTQIKISAPSNFEHRVHTDFDEQEQKFVGLPQQWQSLIEDTAKRPKPFIDATVTTNVEPRKTIVRGSKLGADGSLTWLLDEFDNMSVIRSNSLQRHSPPVPLRRDSSSSGGGGQENGDPHHRHYSHPDRYRSEPGDQVVRRDLAGEHRPKSSYVARDGSPQSPRDKRPLSGPNIRTPNLPITEGVMKTAQQNTRPFNTYPRTDSDCGRSPTGQVGRHPESSPQNGPSSGSTQGSSGSKPPVSHQYPHQISHPSLNPDAPHTPHPNIPAPQPPNLATPPPSGAAPQGRSPQREPQRVSHEQFRAALQMVVDPGDPRTYLDHYIKIGEGSTGIVCIATVKTNGKLVAVKKMDLRKQQRRELLFNEVVIMRDYHHENVVEMYNSYLVGDELWVVMEFLEGGALTDIVTHTRMNEEQIATVCLSVLKALSVLHDQGVIHRDIKSDSILLTHDGRVKLSDFGFCAQVSKEVQRRKSLVGTPYWMAPELISRLPYGPEVDIWSLGIMVIEMVDGEPPYFNEPPLKAMKMIRDNLPPNLKNLHKVSPLLKGFLDRMLVRDPAQRATAGELLKHPFLQKAGPPSSIVPLMRQNRMR</sequence>
<dbReference type="PROSITE" id="PS50011">
    <property type="entry name" value="PROTEIN_KINASE_DOM"/>
    <property type="match status" value="1"/>
</dbReference>
<dbReference type="Pfam" id="PF00069">
    <property type="entry name" value="Pkinase"/>
    <property type="match status" value="1"/>
</dbReference>
<dbReference type="InterPro" id="IPR036936">
    <property type="entry name" value="CRIB_dom_sf"/>
</dbReference>
<dbReference type="Gene3D" id="3.90.810.10">
    <property type="entry name" value="CRIB domain"/>
    <property type="match status" value="1"/>
</dbReference>
<evidence type="ECO:0000256" key="4">
    <source>
        <dbReference type="ARBA" id="ARBA00022553"/>
    </source>
</evidence>
<dbReference type="Proteomes" id="UP000694548">
    <property type="component" value="Chromosome sgr06"/>
</dbReference>
<dbReference type="PANTHER" id="PTHR45832">
    <property type="entry name" value="SERINE/THREONINE-PROTEIN KINASE SAMKA-RELATED-RELATED"/>
    <property type="match status" value="1"/>
</dbReference>
<dbReference type="PANTHER" id="PTHR45832:SF9">
    <property type="entry name" value="NON-SPECIFIC SERINE_THREONINE PROTEIN KINASE"/>
    <property type="match status" value="1"/>
</dbReference>
<keyword evidence="7" id="KW-0418">Kinase</keyword>
<protein>
    <recommendedName>
        <fullName evidence="2">non-specific serine/threonine protein kinase</fullName>
        <ecNumber evidence="2">2.7.11.1</ecNumber>
    </recommendedName>
</protein>
<dbReference type="GeneTree" id="ENSGT00940000159792"/>
<dbReference type="SUPFAM" id="SSF56112">
    <property type="entry name" value="Protein kinase-like (PK-like)"/>
    <property type="match status" value="1"/>
</dbReference>
<keyword evidence="4" id="KW-0597">Phosphoprotein</keyword>
<dbReference type="FunFam" id="1.10.510.10:FF:000073">
    <property type="entry name" value="Non-specific serine/threonine protein kinase"/>
    <property type="match status" value="1"/>
</dbReference>
<accession>A0A8C6LHW4</accession>
<keyword evidence="8 11" id="KW-0067">ATP-binding</keyword>
<dbReference type="Ensembl" id="ENSNFUT00015018702.1">
    <property type="protein sequence ID" value="ENSNFUP00015017882.1"/>
    <property type="gene ID" value="ENSNFUG00015008541.1"/>
</dbReference>
<comment type="catalytic activity">
    <reaction evidence="10">
        <text>L-seryl-[protein] + ATP = O-phospho-L-seryl-[protein] + ADP + H(+)</text>
        <dbReference type="Rhea" id="RHEA:17989"/>
        <dbReference type="Rhea" id="RHEA-COMP:9863"/>
        <dbReference type="Rhea" id="RHEA-COMP:11604"/>
        <dbReference type="ChEBI" id="CHEBI:15378"/>
        <dbReference type="ChEBI" id="CHEBI:29999"/>
        <dbReference type="ChEBI" id="CHEBI:30616"/>
        <dbReference type="ChEBI" id="CHEBI:83421"/>
        <dbReference type="ChEBI" id="CHEBI:456216"/>
        <dbReference type="EC" id="2.7.11.1"/>
    </reaction>
</comment>
<dbReference type="EC" id="2.7.11.1" evidence="2"/>
<evidence type="ECO:0000259" key="14">
    <source>
        <dbReference type="PROSITE" id="PS50108"/>
    </source>
</evidence>
<keyword evidence="6 11" id="KW-0547">Nucleotide-binding</keyword>
<evidence type="ECO:0000256" key="5">
    <source>
        <dbReference type="ARBA" id="ARBA00022679"/>
    </source>
</evidence>
<evidence type="ECO:0000256" key="7">
    <source>
        <dbReference type="ARBA" id="ARBA00022777"/>
    </source>
</evidence>